<name>A0ACC0WQU7_9STRA</name>
<evidence type="ECO:0000313" key="2">
    <source>
        <dbReference type="Proteomes" id="UP001163321"/>
    </source>
</evidence>
<protein>
    <submittedName>
        <fullName evidence="1">Uncharacterized protein</fullName>
    </submittedName>
</protein>
<dbReference type="EMBL" id="CM047580">
    <property type="protein sequence ID" value="KAI9921265.1"/>
    <property type="molecule type" value="Genomic_DNA"/>
</dbReference>
<sequence>MVKLRSRFKQYRSEEEDNVTLYDVMLIVFGIDELPDMKRGQGVILQKYRDAKLGDVRTFDSKEGLSWNLGTKTRLEKDIMSWRDEAICISRKYNLSTSASSIWQ</sequence>
<evidence type="ECO:0000313" key="1">
    <source>
        <dbReference type="EMBL" id="KAI9921265.1"/>
    </source>
</evidence>
<organism evidence="1 2">
    <name type="scientific">Peronosclerospora sorghi</name>
    <dbReference type="NCBI Taxonomy" id="230839"/>
    <lineage>
        <taxon>Eukaryota</taxon>
        <taxon>Sar</taxon>
        <taxon>Stramenopiles</taxon>
        <taxon>Oomycota</taxon>
        <taxon>Peronosporomycetes</taxon>
        <taxon>Peronosporales</taxon>
        <taxon>Peronosporaceae</taxon>
        <taxon>Peronosclerospora</taxon>
    </lineage>
</organism>
<dbReference type="Proteomes" id="UP001163321">
    <property type="component" value="Chromosome 1"/>
</dbReference>
<gene>
    <name evidence="1" type="ORF">PsorP6_000474</name>
</gene>
<accession>A0ACC0WQU7</accession>
<proteinExistence type="predicted"/>
<reference evidence="1 2" key="1">
    <citation type="journal article" date="2022" name="bioRxiv">
        <title>The genome of the oomycete Peronosclerospora sorghi, a cosmopolitan pathogen of maize and sorghum, is inflated with dispersed pseudogenes.</title>
        <authorList>
            <person name="Fletcher K."/>
            <person name="Martin F."/>
            <person name="Isakeit T."/>
            <person name="Cavanaugh K."/>
            <person name="Magill C."/>
            <person name="Michelmore R."/>
        </authorList>
    </citation>
    <scope>NUCLEOTIDE SEQUENCE [LARGE SCALE GENOMIC DNA]</scope>
    <source>
        <strain evidence="1">P6</strain>
    </source>
</reference>
<keyword evidence="2" id="KW-1185">Reference proteome</keyword>
<comment type="caution">
    <text evidence="1">The sequence shown here is derived from an EMBL/GenBank/DDBJ whole genome shotgun (WGS) entry which is preliminary data.</text>
</comment>